<dbReference type="InterPro" id="IPR035965">
    <property type="entry name" value="PAS-like_dom_sf"/>
</dbReference>
<reference evidence="10" key="2">
    <citation type="submission" date="2025-08" db="UniProtKB">
        <authorList>
            <consortium name="Ensembl"/>
        </authorList>
    </citation>
    <scope>IDENTIFICATION</scope>
</reference>
<dbReference type="GeneTree" id="ENSGT00940000158198"/>
<evidence type="ECO:0000259" key="9">
    <source>
        <dbReference type="PROSITE" id="PS50888"/>
    </source>
</evidence>
<feature type="domain" description="BHLH" evidence="9">
    <location>
        <begin position="1"/>
        <end position="38"/>
    </location>
</feature>
<proteinExistence type="predicted"/>
<sequence length="619" mass="69062">MTQYITELSDMVPTCSALARKPDKLTILRMAVSHMKSMRGTGNTSTDGAYKPSFLTEQELKHLILEAADGFLFVVAAETGRVIYVSDSVTPVLNQPQSEWFGSTLYEQVHPDDVDKLREQLSTSENSMTGRERICCCRLYMWRILDLKTGTVKKEGQQSSMRMCMGSRRSFICRMRCGSAPLDHISLNRLANMRKRYRNGLGPSKEGEAQYSVVHCTGYIKAWPPAGMTIPEEDTEAGQTGKYCLVAIGRLQVTSSPVSMDMNGLSVPTEFLSRHNSDGVITFVDPRCISVIGYQPQDLLGKDILEFCHPEDQSHLRESFQQVVKLKGQVLSVMYRFRMKNREWMLIRTSSFTFQNPYSDEIEYIICTNTNVNTTCVYSACVVLCRQLQQQQAELEVQQRDGLTAYDLSQVPVASVGSGVHEAGKNIDKTEGLFSQERDPRFAEMYTSISGCMTHTHTHVFISLWGHFIDIMLSLANRLFLTTVFVLKSSKAQSSPFGIGSGHSYQTDPASYSPLSSPATSSPSGNAYSGLTNRSTAFDVSGESSQSGAQFQGRPSEVWSQWQNQHHSQQTGEQHTHPNPSQTEVFQDMLPMAGDPTQGTANYNIEDFADLGMFPPFSE</sequence>
<reference evidence="11" key="1">
    <citation type="submission" date="2012-01" db="EMBL/GenBank/DDBJ databases">
        <title>The Genome Sequence of Oreochromis niloticus (Nile Tilapia).</title>
        <authorList>
            <consortium name="Broad Institute Genome Assembly Team"/>
            <consortium name="Broad Institute Sequencing Platform"/>
            <person name="Di Palma F."/>
            <person name="Johnson J."/>
            <person name="Lander E.S."/>
            <person name="Lindblad-Toh K."/>
        </authorList>
    </citation>
    <scope>NUCLEOTIDE SEQUENCE [LARGE SCALE GENOMIC DNA]</scope>
</reference>
<dbReference type="Gene3D" id="4.10.280.10">
    <property type="entry name" value="Helix-loop-helix DNA-binding domain"/>
    <property type="match status" value="1"/>
</dbReference>
<dbReference type="Proteomes" id="UP000005207">
    <property type="component" value="Linkage group LG1"/>
</dbReference>
<feature type="compositionally biased region" description="Polar residues" evidence="7">
    <location>
        <begin position="525"/>
        <end position="550"/>
    </location>
</feature>
<evidence type="ECO:0000256" key="6">
    <source>
        <dbReference type="ARBA" id="ARBA00023242"/>
    </source>
</evidence>
<keyword evidence="4" id="KW-0238">DNA-binding</keyword>
<comment type="subcellular location">
    <subcellularLocation>
        <location evidence="1">Nucleus</location>
    </subcellularLocation>
</comment>
<evidence type="ECO:0000256" key="2">
    <source>
        <dbReference type="ARBA" id="ARBA00022737"/>
    </source>
</evidence>
<keyword evidence="11" id="KW-1185">Reference proteome</keyword>
<evidence type="ECO:0000256" key="7">
    <source>
        <dbReference type="SAM" id="MobiDB-lite"/>
    </source>
</evidence>
<keyword evidence="6" id="KW-0539">Nucleus</keyword>
<dbReference type="Gene3D" id="3.30.450.20">
    <property type="entry name" value="PAS domain"/>
    <property type="match status" value="2"/>
</dbReference>
<evidence type="ECO:0000256" key="1">
    <source>
        <dbReference type="ARBA" id="ARBA00004123"/>
    </source>
</evidence>
<keyword evidence="2" id="KW-0677">Repeat</keyword>
<dbReference type="InterPro" id="IPR011598">
    <property type="entry name" value="bHLH_dom"/>
</dbReference>
<evidence type="ECO:0000259" key="8">
    <source>
        <dbReference type="PROSITE" id="PS50112"/>
    </source>
</evidence>
<dbReference type="FunFam" id="3.30.450.20:FF:000003">
    <property type="entry name" value="Aryl hydrocarbon receptor nuclear translocator 2"/>
    <property type="match status" value="1"/>
</dbReference>
<dbReference type="AlphaFoldDB" id="A0A669C717"/>
<keyword evidence="5" id="KW-0804">Transcription</keyword>
<dbReference type="PRINTS" id="PR00785">
    <property type="entry name" value="NCTRNSLOCATR"/>
</dbReference>
<evidence type="ECO:0000256" key="3">
    <source>
        <dbReference type="ARBA" id="ARBA00023015"/>
    </source>
</evidence>
<evidence type="ECO:0000313" key="11">
    <source>
        <dbReference type="Proteomes" id="UP000005207"/>
    </source>
</evidence>
<feature type="compositionally biased region" description="Polar residues" evidence="7">
    <location>
        <begin position="571"/>
        <end position="583"/>
    </location>
</feature>
<dbReference type="CDD" id="cd00130">
    <property type="entry name" value="PAS"/>
    <property type="match status" value="2"/>
</dbReference>
<protein>
    <submittedName>
        <fullName evidence="10">Aryl-hydrocarbon receptor nuclear translocator 2</fullName>
    </submittedName>
</protein>
<feature type="compositionally biased region" description="Low complexity" evidence="7">
    <location>
        <begin position="509"/>
        <end position="524"/>
    </location>
</feature>
<evidence type="ECO:0000313" key="10">
    <source>
        <dbReference type="Ensembl" id="ENSONIP00000043583.1"/>
    </source>
</evidence>
<dbReference type="GO" id="GO:0001666">
    <property type="term" value="P:response to hypoxia"/>
    <property type="evidence" value="ECO:0007669"/>
    <property type="project" value="UniProtKB-ARBA"/>
</dbReference>
<dbReference type="Pfam" id="PF14598">
    <property type="entry name" value="PAS_11"/>
    <property type="match status" value="1"/>
</dbReference>
<dbReference type="PROSITE" id="PS50888">
    <property type="entry name" value="BHLH"/>
    <property type="match status" value="1"/>
</dbReference>
<dbReference type="GO" id="GO:0005634">
    <property type="term" value="C:nucleus"/>
    <property type="evidence" value="ECO:0007669"/>
    <property type="project" value="UniProtKB-SubCell"/>
</dbReference>
<dbReference type="SUPFAM" id="SSF55785">
    <property type="entry name" value="PYP-like sensor domain (PAS domain)"/>
    <property type="match status" value="2"/>
</dbReference>
<dbReference type="InterPro" id="IPR000014">
    <property type="entry name" value="PAS"/>
</dbReference>
<dbReference type="NCBIfam" id="TIGR00229">
    <property type="entry name" value="sensory_box"/>
    <property type="match status" value="1"/>
</dbReference>
<evidence type="ECO:0000256" key="5">
    <source>
        <dbReference type="ARBA" id="ARBA00023163"/>
    </source>
</evidence>
<organism evidence="10 11">
    <name type="scientific">Oreochromis niloticus</name>
    <name type="common">Nile tilapia</name>
    <name type="synonym">Tilapia nilotica</name>
    <dbReference type="NCBI Taxonomy" id="8128"/>
    <lineage>
        <taxon>Eukaryota</taxon>
        <taxon>Metazoa</taxon>
        <taxon>Chordata</taxon>
        <taxon>Craniata</taxon>
        <taxon>Vertebrata</taxon>
        <taxon>Euteleostomi</taxon>
        <taxon>Actinopterygii</taxon>
        <taxon>Neopterygii</taxon>
        <taxon>Teleostei</taxon>
        <taxon>Neoteleostei</taxon>
        <taxon>Acanthomorphata</taxon>
        <taxon>Ovalentaria</taxon>
        <taxon>Cichlomorphae</taxon>
        <taxon>Cichliformes</taxon>
        <taxon>Cichlidae</taxon>
        <taxon>African cichlids</taxon>
        <taxon>Pseudocrenilabrinae</taxon>
        <taxon>Oreochromini</taxon>
        <taxon>Oreochromis</taxon>
    </lineage>
</organism>
<dbReference type="InterPro" id="IPR036638">
    <property type="entry name" value="HLH_DNA-bd_sf"/>
</dbReference>
<dbReference type="InterPro" id="IPR013767">
    <property type="entry name" value="PAS_fold"/>
</dbReference>
<feature type="domain" description="PAS" evidence="8">
    <location>
        <begin position="276"/>
        <end position="327"/>
    </location>
</feature>
<dbReference type="FunFam" id="3.30.450.20:FF:000020">
    <property type="entry name" value="Aryl hydrocarbon receptor nuclear translocator 2"/>
    <property type="match status" value="1"/>
</dbReference>
<dbReference type="GO" id="GO:0005667">
    <property type="term" value="C:transcription regulator complex"/>
    <property type="evidence" value="ECO:0007669"/>
    <property type="project" value="InterPro"/>
</dbReference>
<dbReference type="GO" id="GO:0003677">
    <property type="term" value="F:DNA binding"/>
    <property type="evidence" value="ECO:0007669"/>
    <property type="project" value="UniProtKB-KW"/>
</dbReference>
<dbReference type="PANTHER" id="PTHR23042">
    <property type="entry name" value="CIRCADIAN PROTEIN CLOCK/ARNT/BMAL/PAS"/>
    <property type="match status" value="1"/>
</dbReference>
<feature type="region of interest" description="Disordered" evidence="7">
    <location>
        <begin position="508"/>
        <end position="583"/>
    </location>
</feature>
<dbReference type="PROSITE" id="PS50112">
    <property type="entry name" value="PAS"/>
    <property type="match status" value="2"/>
</dbReference>
<dbReference type="Pfam" id="PF00010">
    <property type="entry name" value="HLH"/>
    <property type="match status" value="1"/>
</dbReference>
<reference evidence="10" key="3">
    <citation type="submission" date="2025-09" db="UniProtKB">
        <authorList>
            <consortium name="Ensembl"/>
        </authorList>
    </citation>
    <scope>IDENTIFICATION</scope>
</reference>
<dbReference type="SMART" id="SM00091">
    <property type="entry name" value="PAS"/>
    <property type="match status" value="2"/>
</dbReference>
<feature type="compositionally biased region" description="Low complexity" evidence="7">
    <location>
        <begin position="559"/>
        <end position="570"/>
    </location>
</feature>
<keyword evidence="3" id="KW-0805">Transcription regulation</keyword>
<name>A0A669C717_ORENI</name>
<accession>A0A669C717</accession>
<dbReference type="SUPFAM" id="SSF47459">
    <property type="entry name" value="HLH, helix-loop-helix DNA-binding domain"/>
    <property type="match status" value="1"/>
</dbReference>
<dbReference type="GO" id="GO:0003700">
    <property type="term" value="F:DNA-binding transcription factor activity"/>
    <property type="evidence" value="ECO:0007669"/>
    <property type="project" value="InterPro"/>
</dbReference>
<feature type="domain" description="PAS" evidence="8">
    <location>
        <begin position="56"/>
        <end position="128"/>
    </location>
</feature>
<dbReference type="GO" id="GO:0046983">
    <property type="term" value="F:protein dimerization activity"/>
    <property type="evidence" value="ECO:0007669"/>
    <property type="project" value="InterPro"/>
</dbReference>
<dbReference type="InterPro" id="IPR050933">
    <property type="entry name" value="Circadian_TF"/>
</dbReference>
<evidence type="ECO:0000256" key="4">
    <source>
        <dbReference type="ARBA" id="ARBA00023125"/>
    </source>
</evidence>
<dbReference type="Pfam" id="PF00989">
    <property type="entry name" value="PAS"/>
    <property type="match status" value="1"/>
</dbReference>
<dbReference type="Ensembl" id="ENSONIT00000045918.1">
    <property type="protein sequence ID" value="ENSONIP00000043583.1"/>
    <property type="gene ID" value="ENSONIG00000001978.2"/>
</dbReference>
<dbReference type="GO" id="GO:0005737">
    <property type="term" value="C:cytoplasm"/>
    <property type="evidence" value="ECO:0007669"/>
    <property type="project" value="InterPro"/>
</dbReference>
<dbReference type="InterPro" id="IPR001067">
    <property type="entry name" value="Nuc_translocat"/>
</dbReference>
<gene>
    <name evidence="10" type="primary">ARNT2</name>
    <name evidence="10" type="synonym">arnt2</name>
</gene>